<organism evidence="1 2">
    <name type="scientific">Thermoanaerobacterium xylanolyticum (strain ATCC 49914 / DSM 7097 / LX-11)</name>
    <dbReference type="NCBI Taxonomy" id="858215"/>
    <lineage>
        <taxon>Bacteria</taxon>
        <taxon>Bacillati</taxon>
        <taxon>Bacillota</taxon>
        <taxon>Clostridia</taxon>
        <taxon>Thermoanaerobacterales</taxon>
        <taxon>Thermoanaerobacteraceae</taxon>
        <taxon>Thermoanaerobacterium</taxon>
    </lineage>
</organism>
<accession>F6BIR1</accession>
<evidence type="ECO:0000313" key="2">
    <source>
        <dbReference type="Proteomes" id="UP000007239"/>
    </source>
</evidence>
<dbReference type="AlphaFoldDB" id="F6BIR1"/>
<dbReference type="RefSeq" id="WP_013787553.1">
    <property type="nucleotide sequence ID" value="NC_015555.1"/>
</dbReference>
<name>F6BIR1_THEXL</name>
<reference evidence="1" key="1">
    <citation type="submission" date="2011-05" db="EMBL/GenBank/DDBJ databases">
        <title>Complete sequence of Thermoanaerobacterium xylanolyticum LX-11.</title>
        <authorList>
            <consortium name="US DOE Joint Genome Institute"/>
            <person name="Lucas S."/>
            <person name="Han J."/>
            <person name="Lapidus A."/>
            <person name="Cheng J.-F."/>
            <person name="Goodwin L."/>
            <person name="Pitluck S."/>
            <person name="Peters L."/>
            <person name="Mikhailova N."/>
            <person name="Lu M."/>
            <person name="Han C."/>
            <person name="Tapia R."/>
            <person name="Land M."/>
            <person name="Hauser L."/>
            <person name="Kyrpides N."/>
            <person name="Ivanova N."/>
            <person name="Pagani I."/>
            <person name="Hemme C."/>
            <person name="Woyke T."/>
        </authorList>
    </citation>
    <scope>NUCLEOTIDE SEQUENCE</scope>
    <source>
        <strain evidence="1">LX-11</strain>
    </source>
</reference>
<dbReference type="Proteomes" id="UP000007239">
    <property type="component" value="Chromosome"/>
</dbReference>
<dbReference type="eggNOG" id="ENOG502ZGPT">
    <property type="taxonomic scope" value="Bacteria"/>
</dbReference>
<dbReference type="EMBL" id="CP002739">
    <property type="protein sequence ID" value="AEF16805.1"/>
    <property type="molecule type" value="Genomic_DNA"/>
</dbReference>
<proteinExistence type="predicted"/>
<gene>
    <name evidence="1" type="ordered locus">Thexy_0762</name>
</gene>
<sequence>MKGYGSQSTKYRLGLLYSFKKEWLNSYTETPRNIEWIWYKRYLESSLRGVDLEKSVGISLRLNNFWDKIREHFSFEKDIEVYVSESHMLSYHIAIKNECEEVYSLDTHADLGYGGISSVSFKLNCANWMGKLLNEGRIKRAHIVYSHHTTEKPEDFKDFNKLFKVRYYNDIDALPNGIYTAAIHICRSGAWTPPWLDDEFFKFVNNLNLPYKVVKLYRRKWDIRKTQLSDLLYYLNFS</sequence>
<dbReference type="KEGG" id="txy:Thexy_0762"/>
<protein>
    <recommendedName>
        <fullName evidence="3">Arginase</fullName>
    </recommendedName>
</protein>
<evidence type="ECO:0008006" key="3">
    <source>
        <dbReference type="Google" id="ProtNLM"/>
    </source>
</evidence>
<dbReference type="STRING" id="858215.Thexy_0762"/>
<evidence type="ECO:0000313" key="1">
    <source>
        <dbReference type="EMBL" id="AEF16805.1"/>
    </source>
</evidence>
<dbReference type="HOGENOM" id="CLU_1179753_0_0_9"/>
<keyword evidence="2" id="KW-1185">Reference proteome</keyword>